<proteinExistence type="predicted"/>
<accession>A0ABV5HPK3</accession>
<name>A0ABV5HPK3_9VIBR</name>
<keyword evidence="2" id="KW-1185">Reference proteome</keyword>
<evidence type="ECO:0000313" key="2">
    <source>
        <dbReference type="Proteomes" id="UP001589645"/>
    </source>
</evidence>
<reference evidence="1 2" key="1">
    <citation type="submission" date="2024-09" db="EMBL/GenBank/DDBJ databases">
        <authorList>
            <person name="Sun Q."/>
            <person name="Mori K."/>
        </authorList>
    </citation>
    <scope>NUCLEOTIDE SEQUENCE [LARGE SCALE GENOMIC DNA]</scope>
    <source>
        <strain evidence="1 2">CECT 8064</strain>
    </source>
</reference>
<evidence type="ECO:0008006" key="3">
    <source>
        <dbReference type="Google" id="ProtNLM"/>
    </source>
</evidence>
<dbReference type="RefSeq" id="WP_390194178.1">
    <property type="nucleotide sequence ID" value="NZ_JBHMEP010000004.1"/>
</dbReference>
<dbReference type="InterPro" id="IPR036641">
    <property type="entry name" value="HPT_dom_sf"/>
</dbReference>
<dbReference type="SUPFAM" id="SSF47226">
    <property type="entry name" value="Histidine-containing phosphotransfer domain, HPT domain"/>
    <property type="match status" value="1"/>
</dbReference>
<gene>
    <name evidence="1" type="ORF">ACFFUV_14485</name>
</gene>
<evidence type="ECO:0000313" key="1">
    <source>
        <dbReference type="EMBL" id="MFB9136177.1"/>
    </source>
</evidence>
<dbReference type="Gene3D" id="1.20.120.160">
    <property type="entry name" value="HPT domain"/>
    <property type="match status" value="1"/>
</dbReference>
<sequence>MPDCEELYGFSPSVVEEMVGEDYLFEVMKEYINTLYSLVNFPEQLESSQHDHLRLCLHTIKAASYMVGAKVSGQRAEKLESDCKRFNECATAPSKQWIDELKSYQHYLASNIEKINQYLSNLNNAQPPEGQSSP</sequence>
<dbReference type="Proteomes" id="UP001589645">
    <property type="component" value="Unassembled WGS sequence"/>
</dbReference>
<organism evidence="1 2">
    <name type="scientific">Vibrio olivae</name>
    <dbReference type="NCBI Taxonomy" id="1243002"/>
    <lineage>
        <taxon>Bacteria</taxon>
        <taxon>Pseudomonadati</taxon>
        <taxon>Pseudomonadota</taxon>
        <taxon>Gammaproteobacteria</taxon>
        <taxon>Vibrionales</taxon>
        <taxon>Vibrionaceae</taxon>
        <taxon>Vibrio</taxon>
    </lineage>
</organism>
<dbReference type="EMBL" id="JBHMEP010000004">
    <property type="protein sequence ID" value="MFB9136177.1"/>
    <property type="molecule type" value="Genomic_DNA"/>
</dbReference>
<protein>
    <recommendedName>
        <fullName evidence="3">Phosphorelay protein LuxU</fullName>
    </recommendedName>
</protein>
<comment type="caution">
    <text evidence="1">The sequence shown here is derived from an EMBL/GenBank/DDBJ whole genome shotgun (WGS) entry which is preliminary data.</text>
</comment>